<evidence type="ECO:0000313" key="3">
    <source>
        <dbReference type="Proteomes" id="UP001499854"/>
    </source>
</evidence>
<gene>
    <name evidence="2" type="ORF">GCM10009838_32510</name>
</gene>
<dbReference type="Gene3D" id="3.30.2130.10">
    <property type="entry name" value="VC0802-like"/>
    <property type="match status" value="1"/>
</dbReference>
<proteinExistence type="predicted"/>
<organism evidence="2 3">
    <name type="scientific">Catenulispora subtropica</name>
    <dbReference type="NCBI Taxonomy" id="450798"/>
    <lineage>
        <taxon>Bacteria</taxon>
        <taxon>Bacillati</taxon>
        <taxon>Actinomycetota</taxon>
        <taxon>Actinomycetes</taxon>
        <taxon>Catenulisporales</taxon>
        <taxon>Catenulisporaceae</taxon>
        <taxon>Catenulispora</taxon>
    </lineage>
</organism>
<dbReference type="EMBL" id="BAAAQM010000016">
    <property type="protein sequence ID" value="GAA1970801.1"/>
    <property type="molecule type" value="Genomic_DNA"/>
</dbReference>
<dbReference type="Pfam" id="PF13840">
    <property type="entry name" value="ACT_7"/>
    <property type="match status" value="1"/>
</dbReference>
<name>A0ABP5D129_9ACTN</name>
<accession>A0ABP5D129</accession>
<dbReference type="InterPro" id="IPR027795">
    <property type="entry name" value="CASTOR_ACT_dom"/>
</dbReference>
<comment type="caution">
    <text evidence="2">The sequence shown here is derived from an EMBL/GenBank/DDBJ whole genome shotgun (WGS) entry which is preliminary data.</text>
</comment>
<sequence length="134" mass="13734">MSAGGVGDRAQRLRLVPGCFVVEHLPAAVAPPNGWIAQVRAPEGLTVVREVVDRDTAGADLWRALYGGESAHGLGLPGMLAALLEPLAAAAVPVFVASTFHADLVFVPEQAVERAVAALRAAGHTVDAPGQAVD</sequence>
<keyword evidence="3" id="KW-1185">Reference proteome</keyword>
<dbReference type="Proteomes" id="UP001499854">
    <property type="component" value="Unassembled WGS sequence"/>
</dbReference>
<dbReference type="SUPFAM" id="SSF55021">
    <property type="entry name" value="ACT-like"/>
    <property type="match status" value="1"/>
</dbReference>
<evidence type="ECO:0000313" key="2">
    <source>
        <dbReference type="EMBL" id="GAA1970801.1"/>
    </source>
</evidence>
<dbReference type="InterPro" id="IPR045865">
    <property type="entry name" value="ACT-like_dom_sf"/>
</dbReference>
<protein>
    <recommendedName>
        <fullName evidence="1">CASTOR ACT domain-containing protein</fullName>
    </recommendedName>
</protein>
<feature type="domain" description="CASTOR ACT" evidence="1">
    <location>
        <begin position="60"/>
        <end position="120"/>
    </location>
</feature>
<evidence type="ECO:0000259" key="1">
    <source>
        <dbReference type="Pfam" id="PF13840"/>
    </source>
</evidence>
<reference evidence="3" key="1">
    <citation type="journal article" date="2019" name="Int. J. Syst. Evol. Microbiol.">
        <title>The Global Catalogue of Microorganisms (GCM) 10K type strain sequencing project: providing services to taxonomists for standard genome sequencing and annotation.</title>
        <authorList>
            <consortium name="The Broad Institute Genomics Platform"/>
            <consortium name="The Broad Institute Genome Sequencing Center for Infectious Disease"/>
            <person name="Wu L."/>
            <person name="Ma J."/>
        </authorList>
    </citation>
    <scope>NUCLEOTIDE SEQUENCE [LARGE SCALE GENOMIC DNA]</scope>
    <source>
        <strain evidence="3">JCM 16013</strain>
    </source>
</reference>
<dbReference type="RefSeq" id="WP_344657856.1">
    <property type="nucleotide sequence ID" value="NZ_BAAAQM010000016.1"/>
</dbReference>